<gene>
    <name evidence="11" type="primary">PCS</name>
</gene>
<evidence type="ECO:0000256" key="4">
    <source>
        <dbReference type="ARBA" id="ARBA00022640"/>
    </source>
</evidence>
<dbReference type="PANTHER" id="PTHR31225:SF9">
    <property type="entry name" value="TERPENE SYNTHASE 10"/>
    <property type="match status" value="1"/>
</dbReference>
<dbReference type="SFLD" id="SFLDS00005">
    <property type="entry name" value="Isoprenoid_Synthase_Type_I"/>
    <property type="match status" value="1"/>
</dbReference>
<keyword evidence="3" id="KW-0150">Chloroplast</keyword>
<dbReference type="InterPro" id="IPR008930">
    <property type="entry name" value="Terpenoid_cyclase/PrenylTrfase"/>
</dbReference>
<evidence type="ECO:0000256" key="7">
    <source>
        <dbReference type="ARBA" id="ARBA00022946"/>
    </source>
</evidence>
<evidence type="ECO:0000256" key="3">
    <source>
        <dbReference type="ARBA" id="ARBA00022528"/>
    </source>
</evidence>
<evidence type="ECO:0000313" key="11">
    <source>
        <dbReference type="EMBL" id="QCF60506.1"/>
    </source>
</evidence>
<keyword evidence="5" id="KW-0479">Metal-binding</keyword>
<dbReference type="InterPro" id="IPR034741">
    <property type="entry name" value="Terpene_cyclase-like_1_C"/>
</dbReference>
<feature type="domain" description="Terpene synthase metal-binding" evidence="10">
    <location>
        <begin position="294"/>
        <end position="532"/>
    </location>
</feature>
<evidence type="ECO:0000256" key="2">
    <source>
        <dbReference type="ARBA" id="ARBA00004229"/>
    </source>
</evidence>
<evidence type="ECO:0000259" key="10">
    <source>
        <dbReference type="Pfam" id="PF03936"/>
    </source>
</evidence>
<dbReference type="Gene3D" id="1.10.600.10">
    <property type="entry name" value="Farnesyl Diphosphate Synthase"/>
    <property type="match status" value="1"/>
</dbReference>
<dbReference type="Gene3D" id="1.50.10.130">
    <property type="entry name" value="Terpene synthase, N-terminal domain"/>
    <property type="match status" value="1"/>
</dbReference>
<dbReference type="SUPFAM" id="SSF48576">
    <property type="entry name" value="Terpenoid synthases"/>
    <property type="match status" value="1"/>
</dbReference>
<evidence type="ECO:0000256" key="5">
    <source>
        <dbReference type="ARBA" id="ARBA00022723"/>
    </source>
</evidence>
<dbReference type="PANTHER" id="PTHR31225">
    <property type="entry name" value="OS04G0344100 PROTEIN-RELATED"/>
    <property type="match status" value="1"/>
</dbReference>
<dbReference type="FunFam" id="1.10.600.10:FF:000007">
    <property type="entry name" value="Isoprene synthase, chloroplastic"/>
    <property type="match status" value="1"/>
</dbReference>
<comment type="subcellular location">
    <subcellularLocation>
        <location evidence="2">Plastid</location>
        <location evidence="2">Chloroplast</location>
    </subcellularLocation>
</comment>
<name>A0A6G5RV47_9LAMI</name>
<dbReference type="InterPro" id="IPR008949">
    <property type="entry name" value="Isoprenoid_synthase_dom_sf"/>
</dbReference>
<evidence type="ECO:0000256" key="1">
    <source>
        <dbReference type="ARBA" id="ARBA00001946"/>
    </source>
</evidence>
<dbReference type="InterPro" id="IPR044814">
    <property type="entry name" value="Terpene_cyclase_plant_C1"/>
</dbReference>
<organism evidence="11">
    <name type="scientific">Salvia dorisiana</name>
    <dbReference type="NCBI Taxonomy" id="933131"/>
    <lineage>
        <taxon>Eukaryota</taxon>
        <taxon>Viridiplantae</taxon>
        <taxon>Streptophyta</taxon>
        <taxon>Embryophyta</taxon>
        <taxon>Tracheophyta</taxon>
        <taxon>Spermatophyta</taxon>
        <taxon>Magnoliopsida</taxon>
        <taxon>eudicotyledons</taxon>
        <taxon>Gunneridae</taxon>
        <taxon>Pentapetalae</taxon>
        <taxon>asterids</taxon>
        <taxon>lamiids</taxon>
        <taxon>Lamiales</taxon>
        <taxon>Lamiaceae</taxon>
        <taxon>Nepetoideae</taxon>
        <taxon>Mentheae</taxon>
        <taxon>Salviinae</taxon>
        <taxon>Salvia</taxon>
        <taxon>Salvia subgen. Calosphace</taxon>
        <taxon>core Calosphace</taxon>
    </lineage>
</organism>
<dbReference type="FunFam" id="1.50.10.130:FF:000001">
    <property type="entry name" value="Isoprene synthase, chloroplastic"/>
    <property type="match status" value="1"/>
</dbReference>
<dbReference type="EMBL" id="MH051315">
    <property type="protein sequence ID" value="QCF60506.1"/>
    <property type="molecule type" value="mRNA"/>
</dbReference>
<dbReference type="InterPro" id="IPR036965">
    <property type="entry name" value="Terpene_synth_N_sf"/>
</dbReference>
<dbReference type="Pfam" id="PF03936">
    <property type="entry name" value="Terpene_synth_C"/>
    <property type="match status" value="1"/>
</dbReference>
<dbReference type="GO" id="GO:0016102">
    <property type="term" value="P:diterpenoid biosynthetic process"/>
    <property type="evidence" value="ECO:0007669"/>
    <property type="project" value="InterPro"/>
</dbReference>
<evidence type="ECO:0000259" key="9">
    <source>
        <dbReference type="Pfam" id="PF01397"/>
    </source>
</evidence>
<proteinExistence type="evidence at transcript level"/>
<dbReference type="CDD" id="cd00684">
    <property type="entry name" value="Terpene_cyclase_plant_C1"/>
    <property type="match status" value="1"/>
</dbReference>
<dbReference type="InterPro" id="IPR005630">
    <property type="entry name" value="Terpene_synthase_metal-bd"/>
</dbReference>
<dbReference type="GO" id="GO:0009507">
    <property type="term" value="C:chloroplast"/>
    <property type="evidence" value="ECO:0007669"/>
    <property type="project" value="UniProtKB-SubCell"/>
</dbReference>
<dbReference type="InterPro" id="IPR001906">
    <property type="entry name" value="Terpene_synth_N"/>
</dbReference>
<evidence type="ECO:0000256" key="6">
    <source>
        <dbReference type="ARBA" id="ARBA00022842"/>
    </source>
</evidence>
<accession>A0A6G5RV47</accession>
<keyword evidence="6" id="KW-0460">Magnesium</keyword>
<keyword evidence="4" id="KW-0934">Plastid</keyword>
<dbReference type="GO" id="GO:0000287">
    <property type="term" value="F:magnesium ion binding"/>
    <property type="evidence" value="ECO:0007669"/>
    <property type="project" value="InterPro"/>
</dbReference>
<keyword evidence="7" id="KW-0809">Transit peptide</keyword>
<dbReference type="SFLD" id="SFLDG01019">
    <property type="entry name" value="Terpene_Cyclase_Like_1_C_Termi"/>
    <property type="match status" value="1"/>
</dbReference>
<reference evidence="11" key="1">
    <citation type="journal article" date="2020" name="J. Exp. Bot.">
        <title>Novel routes towards bioplastics from plants: Elucidation of the methylperillate biosynthesis pathway from Salvia dorisiana trichomes.</title>
        <authorList>
            <person name="Jongedijk E."/>
            <person name="Muller S."/>
            <person name="van Dijk A.D.J."/>
            <person name="Schijlen E."/>
            <person name="Champagne A."/>
            <person name="Boutry M."/>
            <person name="Levisson M."/>
            <person name="van der Krol S."/>
            <person name="Bouwmeester H."/>
            <person name="Beekwilder J."/>
        </authorList>
    </citation>
    <scope>NUCLEOTIDE SEQUENCE</scope>
    <source>
        <tissue evidence="11">Leaf trichomes</tissue>
    </source>
</reference>
<protein>
    <submittedName>
        <fullName evidence="11">Alpha-pinene/camphene synthase</fullName>
    </submittedName>
</protein>
<feature type="domain" description="Terpene synthase N-terminal" evidence="9">
    <location>
        <begin position="63"/>
        <end position="237"/>
    </location>
</feature>
<evidence type="ECO:0000256" key="8">
    <source>
        <dbReference type="ARBA" id="ARBA00023239"/>
    </source>
</evidence>
<comment type="cofactor">
    <cofactor evidence="1">
        <name>Mg(2+)</name>
        <dbReference type="ChEBI" id="CHEBI:18420"/>
    </cofactor>
</comment>
<dbReference type="AlphaFoldDB" id="A0A6G5RV47"/>
<dbReference type="Pfam" id="PF01397">
    <property type="entry name" value="Terpene_synth"/>
    <property type="match status" value="1"/>
</dbReference>
<keyword evidence="8" id="KW-0456">Lyase</keyword>
<dbReference type="InterPro" id="IPR050148">
    <property type="entry name" value="Terpene_synthase-like"/>
</dbReference>
<dbReference type="SUPFAM" id="SSF48239">
    <property type="entry name" value="Terpenoid cyclases/Protein prenyltransferases"/>
    <property type="match status" value="1"/>
</dbReference>
<dbReference type="GO" id="GO:0010333">
    <property type="term" value="F:terpene synthase activity"/>
    <property type="evidence" value="ECO:0007669"/>
    <property type="project" value="InterPro"/>
</dbReference>
<sequence length="589" mass="68968">MSMAIPNKPTKHVHNYAKKYPKTQIASSQTGWRQSCSLKRTADQTSDQIQSTRRSGNYKPTLWDFDRIQSLTSVYTDEKYATRASELVVQLKKLLCQESNWLMQLELIDDLHKLGVSYHFDNEINQVLNRIYLEHKYCNNEERDLYSTALAFRLLRQNGFRVTQDVFDDFKNDEDEFEESLGGDTEGVLQLYEASFLLTEGETSLEQARLFSENLLKKKLDDEVLDEFLSSLVRHSLELPLHWSVQRPNARWFANAYSKKSQANPILLELAKLDFNIVQATYQQELKEISRWWKETELAEKLSFARDRVVENYIWNVGLLFKPQYGYARIMTTKLFILITVIDDVFDVYGTLEETQLFKNATLRWDDEAIDQLPYYMKICYMVLDSFINEMAYHVLKEKDVLVIQDLRKTWGDLCSAYAKEAEWYHTGYKPTMEEYINVAWISISAHTILTHVFYLISNPIEKEAAESLRNYHDTIRYSAMVLRLADDLGTSPHEMQRGDVPKAVECYMNETGASREEAREHVMFMIREIWMKTNGERFRESPFSDDFIRSAADLGRQAQYMYQHGDGHGISNPEMEERILGLIFQPIV</sequence>